<comment type="caution">
    <text evidence="2">The sequence shown here is derived from an EMBL/GenBank/DDBJ whole genome shotgun (WGS) entry which is preliminary data.</text>
</comment>
<evidence type="ECO:0000313" key="2">
    <source>
        <dbReference type="EMBL" id="TCP30450.1"/>
    </source>
</evidence>
<dbReference type="Proteomes" id="UP000295399">
    <property type="component" value="Unassembled WGS sequence"/>
</dbReference>
<organism evidence="2 3">
    <name type="scientific">Rhodothalassium salexigens DSM 2132</name>
    <dbReference type="NCBI Taxonomy" id="1188247"/>
    <lineage>
        <taxon>Bacteria</taxon>
        <taxon>Pseudomonadati</taxon>
        <taxon>Pseudomonadota</taxon>
        <taxon>Alphaproteobacteria</taxon>
        <taxon>Rhodothalassiales</taxon>
        <taxon>Rhodothalassiaceae</taxon>
        <taxon>Rhodothalassium</taxon>
    </lineage>
</organism>
<evidence type="ECO:0000313" key="3">
    <source>
        <dbReference type="Proteomes" id="UP000295399"/>
    </source>
</evidence>
<dbReference type="EMBL" id="SLXO01000014">
    <property type="protein sequence ID" value="TCP30450.1"/>
    <property type="molecule type" value="Genomic_DNA"/>
</dbReference>
<feature type="compositionally biased region" description="Polar residues" evidence="1">
    <location>
        <begin position="1"/>
        <end position="12"/>
    </location>
</feature>
<sequence>MTTRLQALSDDQFNAHPDEINGGHVGTLDHYASPLKRITDTALGEDEHAE</sequence>
<reference evidence="2 3" key="1">
    <citation type="submission" date="2019-03" db="EMBL/GenBank/DDBJ databases">
        <title>Genomic Encyclopedia of Type Strains, Phase IV (KMG-IV): sequencing the most valuable type-strain genomes for metagenomic binning, comparative biology and taxonomic classification.</title>
        <authorList>
            <person name="Goeker M."/>
        </authorList>
    </citation>
    <scope>NUCLEOTIDE SEQUENCE [LARGE SCALE GENOMIC DNA]</scope>
    <source>
        <strain evidence="2 3">DSM 2132</strain>
    </source>
</reference>
<proteinExistence type="predicted"/>
<feature type="region of interest" description="Disordered" evidence="1">
    <location>
        <begin position="1"/>
        <end position="50"/>
    </location>
</feature>
<gene>
    <name evidence="2" type="ORF">EV659_11439</name>
</gene>
<protein>
    <submittedName>
        <fullName evidence="2">Uncharacterized protein</fullName>
    </submittedName>
</protein>
<keyword evidence="3" id="KW-1185">Reference proteome</keyword>
<evidence type="ECO:0000256" key="1">
    <source>
        <dbReference type="SAM" id="MobiDB-lite"/>
    </source>
</evidence>
<dbReference type="AlphaFoldDB" id="A0A4R2P6D5"/>
<dbReference type="InParanoid" id="A0A4R2P6D5"/>
<name>A0A4R2P6D5_RHOSA</name>
<accession>A0A4R2P6D5</accession>